<dbReference type="AlphaFoldDB" id="A0A9Q0J8U4"/>
<dbReference type="EMBL" id="JAKUCV010005253">
    <property type="protein sequence ID" value="KAJ4831915.1"/>
    <property type="molecule type" value="Genomic_DNA"/>
</dbReference>
<feature type="non-terminal residue" evidence="1">
    <location>
        <position position="1"/>
    </location>
</feature>
<evidence type="ECO:0000313" key="2">
    <source>
        <dbReference type="Proteomes" id="UP001141552"/>
    </source>
</evidence>
<reference evidence="1" key="1">
    <citation type="submission" date="2022-02" db="EMBL/GenBank/DDBJ databases">
        <authorList>
            <person name="Henning P.M."/>
            <person name="McCubbin A.G."/>
            <person name="Shore J.S."/>
        </authorList>
    </citation>
    <scope>NUCLEOTIDE SEQUENCE</scope>
    <source>
        <strain evidence="1">F60SS</strain>
        <tissue evidence="1">Leaves</tissue>
    </source>
</reference>
<name>A0A9Q0J8U4_9ROSI</name>
<evidence type="ECO:0000313" key="1">
    <source>
        <dbReference type="EMBL" id="KAJ4831915.1"/>
    </source>
</evidence>
<dbReference type="Proteomes" id="UP001141552">
    <property type="component" value="Unassembled WGS sequence"/>
</dbReference>
<comment type="caution">
    <text evidence="1">The sequence shown here is derived from an EMBL/GenBank/DDBJ whole genome shotgun (WGS) entry which is preliminary data.</text>
</comment>
<proteinExistence type="predicted"/>
<organism evidence="1 2">
    <name type="scientific">Turnera subulata</name>
    <dbReference type="NCBI Taxonomy" id="218843"/>
    <lineage>
        <taxon>Eukaryota</taxon>
        <taxon>Viridiplantae</taxon>
        <taxon>Streptophyta</taxon>
        <taxon>Embryophyta</taxon>
        <taxon>Tracheophyta</taxon>
        <taxon>Spermatophyta</taxon>
        <taxon>Magnoliopsida</taxon>
        <taxon>eudicotyledons</taxon>
        <taxon>Gunneridae</taxon>
        <taxon>Pentapetalae</taxon>
        <taxon>rosids</taxon>
        <taxon>fabids</taxon>
        <taxon>Malpighiales</taxon>
        <taxon>Passifloraceae</taxon>
        <taxon>Turnera</taxon>
    </lineage>
</organism>
<reference evidence="1" key="2">
    <citation type="journal article" date="2023" name="Plants (Basel)">
        <title>Annotation of the Turnera subulata (Passifloraceae) Draft Genome Reveals the S-Locus Evolved after the Divergence of Turneroideae from Passifloroideae in a Stepwise Manner.</title>
        <authorList>
            <person name="Henning P.M."/>
            <person name="Roalson E.H."/>
            <person name="Mir W."/>
            <person name="McCubbin A.G."/>
            <person name="Shore J.S."/>
        </authorList>
    </citation>
    <scope>NUCLEOTIDE SEQUENCE</scope>
    <source>
        <strain evidence="1">F60SS</strain>
    </source>
</reference>
<sequence length="65" mass="7085">MVSLGGYDQILLSRKPRVLVADGVDGGTTTDFEQGIHNVEPEMLRLSTDPDVHRRNGSGWCCGRA</sequence>
<gene>
    <name evidence="1" type="ORF">Tsubulata_043676</name>
</gene>
<protein>
    <submittedName>
        <fullName evidence="1">Uncharacterized protein</fullName>
    </submittedName>
</protein>
<accession>A0A9Q0J8U4</accession>
<keyword evidence="2" id="KW-1185">Reference proteome</keyword>